<keyword evidence="3" id="KW-1185">Reference proteome</keyword>
<evidence type="ECO:0000256" key="1">
    <source>
        <dbReference type="SAM" id="Phobius"/>
    </source>
</evidence>
<keyword evidence="1" id="KW-1133">Transmembrane helix</keyword>
<dbReference type="Proteomes" id="UP001305414">
    <property type="component" value="Unassembled WGS sequence"/>
</dbReference>
<feature type="transmembrane region" description="Helical" evidence="1">
    <location>
        <begin position="12"/>
        <end position="30"/>
    </location>
</feature>
<protein>
    <submittedName>
        <fullName evidence="2">Uncharacterized protein</fullName>
    </submittedName>
</protein>
<name>A0AAN7UAD8_9PEZI</name>
<feature type="transmembrane region" description="Helical" evidence="1">
    <location>
        <begin position="36"/>
        <end position="58"/>
    </location>
</feature>
<reference evidence="2 3" key="1">
    <citation type="submission" date="2023-10" db="EMBL/GenBank/DDBJ databases">
        <title>Draft genome sequence of Xylaria bambusicola isolate GMP-LS, the root and basal stem rot pathogen of sugarcane in Indonesia.</title>
        <authorList>
            <person name="Selvaraj P."/>
            <person name="Muralishankar V."/>
            <person name="Muruganantham S."/>
            <person name="Sp S."/>
            <person name="Haryani S."/>
            <person name="Lau K.J.X."/>
            <person name="Naqvi N.I."/>
        </authorList>
    </citation>
    <scope>NUCLEOTIDE SEQUENCE [LARGE SCALE GENOMIC DNA]</scope>
    <source>
        <strain evidence="2">GMP-LS</strain>
    </source>
</reference>
<dbReference type="EMBL" id="JAWHQM010000001">
    <property type="protein sequence ID" value="KAK5624528.1"/>
    <property type="molecule type" value="Genomic_DNA"/>
</dbReference>
<organism evidence="2 3">
    <name type="scientific">Xylaria bambusicola</name>
    <dbReference type="NCBI Taxonomy" id="326684"/>
    <lineage>
        <taxon>Eukaryota</taxon>
        <taxon>Fungi</taxon>
        <taxon>Dikarya</taxon>
        <taxon>Ascomycota</taxon>
        <taxon>Pezizomycotina</taxon>
        <taxon>Sordariomycetes</taxon>
        <taxon>Xylariomycetidae</taxon>
        <taxon>Xylariales</taxon>
        <taxon>Xylariaceae</taxon>
        <taxon>Xylaria</taxon>
    </lineage>
</organism>
<evidence type="ECO:0000313" key="2">
    <source>
        <dbReference type="EMBL" id="KAK5624528.1"/>
    </source>
</evidence>
<sequence length="83" mass="9291">MHHAPDSAQIVRHLFSLGLFIGCLCAKQFFNLMGNVIIVFSLLLAQECCFLINLVVVFDSAGIERAVKTWCVIVYDHLSHSLI</sequence>
<proteinExistence type="predicted"/>
<keyword evidence="1" id="KW-0812">Transmembrane</keyword>
<accession>A0AAN7UAD8</accession>
<keyword evidence="1" id="KW-0472">Membrane</keyword>
<evidence type="ECO:0000313" key="3">
    <source>
        <dbReference type="Proteomes" id="UP001305414"/>
    </source>
</evidence>
<gene>
    <name evidence="2" type="ORF">RRF57_000243</name>
</gene>
<comment type="caution">
    <text evidence="2">The sequence shown here is derived from an EMBL/GenBank/DDBJ whole genome shotgun (WGS) entry which is preliminary data.</text>
</comment>
<dbReference type="AlphaFoldDB" id="A0AAN7UAD8"/>